<organism evidence="4 5">
    <name type="scientific">Trichoderma arundinaceum</name>
    <dbReference type="NCBI Taxonomy" id="490622"/>
    <lineage>
        <taxon>Eukaryota</taxon>
        <taxon>Fungi</taxon>
        <taxon>Dikarya</taxon>
        <taxon>Ascomycota</taxon>
        <taxon>Pezizomycotina</taxon>
        <taxon>Sordariomycetes</taxon>
        <taxon>Hypocreomycetidae</taxon>
        <taxon>Hypocreales</taxon>
        <taxon>Hypocreaceae</taxon>
        <taxon>Trichoderma</taxon>
    </lineage>
</organism>
<name>A0A395N7X6_TRIAR</name>
<feature type="domain" description="AMP-dependent synthetase/ligase" evidence="2">
    <location>
        <begin position="196"/>
        <end position="427"/>
    </location>
</feature>
<evidence type="ECO:0000259" key="3">
    <source>
        <dbReference type="Pfam" id="PF13193"/>
    </source>
</evidence>
<dbReference type="InterPro" id="IPR042099">
    <property type="entry name" value="ANL_N_sf"/>
</dbReference>
<dbReference type="OrthoDB" id="2962993at2759"/>
<dbReference type="Gene3D" id="3.40.50.12780">
    <property type="entry name" value="N-terminal domain of ligase-like"/>
    <property type="match status" value="1"/>
</dbReference>
<dbReference type="PANTHER" id="PTHR43201">
    <property type="entry name" value="ACYL-COA SYNTHETASE"/>
    <property type="match status" value="1"/>
</dbReference>
<keyword evidence="5" id="KW-1185">Reference proteome</keyword>
<evidence type="ECO:0000313" key="4">
    <source>
        <dbReference type="EMBL" id="RFU72226.1"/>
    </source>
</evidence>
<dbReference type="Pfam" id="PF00501">
    <property type="entry name" value="AMP-binding"/>
    <property type="match status" value="2"/>
</dbReference>
<dbReference type="AlphaFoldDB" id="A0A395N7X6"/>
<evidence type="ECO:0000256" key="1">
    <source>
        <dbReference type="SAM" id="MobiDB-lite"/>
    </source>
</evidence>
<dbReference type="STRING" id="490622.A0A395N7X6"/>
<dbReference type="Proteomes" id="UP000266272">
    <property type="component" value="Unassembled WGS sequence"/>
</dbReference>
<dbReference type="InterPro" id="IPR025110">
    <property type="entry name" value="AMP-bd_C"/>
</dbReference>
<gene>
    <name evidence="4" type="ORF">TARUN_10042</name>
</gene>
<dbReference type="PANTHER" id="PTHR43201:SF28">
    <property type="entry name" value="ENZYME, PUTATIVE (AFU_ORTHOLOGUE AFUA_7G01530)-RELATED"/>
    <property type="match status" value="1"/>
</dbReference>
<dbReference type="GO" id="GO:0006631">
    <property type="term" value="P:fatty acid metabolic process"/>
    <property type="evidence" value="ECO:0007669"/>
    <property type="project" value="TreeGrafter"/>
</dbReference>
<feature type="region of interest" description="Disordered" evidence="1">
    <location>
        <begin position="20"/>
        <end position="47"/>
    </location>
</feature>
<dbReference type="CDD" id="cd05941">
    <property type="entry name" value="MCS"/>
    <property type="match status" value="1"/>
</dbReference>
<proteinExistence type="predicted"/>
<feature type="domain" description="AMP-binding enzyme C-terminal" evidence="3">
    <location>
        <begin position="677"/>
        <end position="754"/>
    </location>
</feature>
<dbReference type="Pfam" id="PF13193">
    <property type="entry name" value="AMP-binding_C"/>
    <property type="match status" value="1"/>
</dbReference>
<dbReference type="InterPro" id="IPR045851">
    <property type="entry name" value="AMP-bd_C_sf"/>
</dbReference>
<feature type="domain" description="AMP-dependent synthetase/ligase" evidence="2">
    <location>
        <begin position="462"/>
        <end position="604"/>
    </location>
</feature>
<protein>
    <recommendedName>
        <fullName evidence="6">2-succinylbenzoate-ligase</fullName>
    </recommendedName>
</protein>
<accession>A0A395N7X6</accession>
<dbReference type="Gene3D" id="3.30.300.30">
    <property type="match status" value="1"/>
</dbReference>
<reference evidence="4 5" key="1">
    <citation type="journal article" date="2018" name="PLoS Pathog.">
        <title>Evolution of structural diversity of trichothecenes, a family of toxins produced by plant pathogenic and entomopathogenic fungi.</title>
        <authorList>
            <person name="Proctor R.H."/>
            <person name="McCormick S.P."/>
            <person name="Kim H.S."/>
            <person name="Cardoza R.E."/>
            <person name="Stanley A.M."/>
            <person name="Lindo L."/>
            <person name="Kelly A."/>
            <person name="Brown D.W."/>
            <person name="Lee T."/>
            <person name="Vaughan M.M."/>
            <person name="Alexander N.J."/>
            <person name="Busman M."/>
            <person name="Gutierrez S."/>
        </authorList>
    </citation>
    <scope>NUCLEOTIDE SEQUENCE [LARGE SCALE GENOMIC DNA]</scope>
    <source>
        <strain evidence="4 5">IBT 40837</strain>
    </source>
</reference>
<evidence type="ECO:0000259" key="2">
    <source>
        <dbReference type="Pfam" id="PF00501"/>
    </source>
</evidence>
<dbReference type="GO" id="GO:0031956">
    <property type="term" value="F:medium-chain fatty acid-CoA ligase activity"/>
    <property type="evidence" value="ECO:0007669"/>
    <property type="project" value="TreeGrafter"/>
</dbReference>
<dbReference type="EMBL" id="PXOA01000917">
    <property type="protein sequence ID" value="RFU72226.1"/>
    <property type="molecule type" value="Genomic_DNA"/>
</dbReference>
<dbReference type="InterPro" id="IPR000873">
    <property type="entry name" value="AMP-dep_synth/lig_dom"/>
</dbReference>
<comment type="caution">
    <text evidence="4">The sequence shown here is derived from an EMBL/GenBank/DDBJ whole genome shotgun (WGS) entry which is preliminary data.</text>
</comment>
<sequence>MEDRWKPEHNPTCTVLIHKPQRFWPPARRPSPDLPAARPTKTCPAGRIRAPAATSGSLVPNLPLPLANPGELQSNNITSPQPASALTPIAQTLQARGPVPVTPSLVHPISPISMIAASASPALRRLALVAASSSRLRSQGPSSLLSCRRCGASSPASSSHSLSSASLFSLFSSSAAAATSIRMASTSAALPRLAIFEAVARHDPDALAVVHSLSGRSFTYGQLLGDVRRARSRLLEARGKTAGDDLDGERVALLVENSYDYVVTLLAVLAARSIAVPLSPAFPIPELEYVLNHSEASLLVSSPKFASKAQQVLAADLASKPAHVELPKHAESAAAAREQVPLEDDANPGQAGLMLYTSGTTNKPKGVLLPQSVLTAQARSLHEAWEYSPSDHLLHLLPLHHIHGVVNAILTPLIAGSSVEFMFPFNADAVWNRLAAPFLPASETTNGIATNGDTASSKSSKPKVTFFTAVPTIYSRLLNTHKSLPPAVQEASRQAVSPDNLRLNISGSAALPTPIKSAWASLSNGNVLLERYGMTEVGMALSCGLSFADRVDASVGWPLPSVQARLVDVDTAEVILPGQELTPEGRERSGEIQLRGPTIFKEYWRNPAATEKEFTAPDSDGHGPWFKTGDVAVRRPVPSAGLNSASQPWAQGPLYFIHGRKSADIIKTGGEKVSALEIERELLSLPQVAEAAVVAVPSGAWGQKVGAVIVLDRAVAQKWTPLEMRRALKSRLANYKIPQVMKVVDSIPRNAMGKINKKQLVSAVFADEHSGDET</sequence>
<dbReference type="SUPFAM" id="SSF56801">
    <property type="entry name" value="Acetyl-CoA synthetase-like"/>
    <property type="match status" value="1"/>
</dbReference>
<evidence type="ECO:0008006" key="6">
    <source>
        <dbReference type="Google" id="ProtNLM"/>
    </source>
</evidence>
<evidence type="ECO:0000313" key="5">
    <source>
        <dbReference type="Proteomes" id="UP000266272"/>
    </source>
</evidence>